<dbReference type="AlphaFoldDB" id="A0A7X1G468"/>
<accession>A0A7X1G468</accession>
<dbReference type="Proteomes" id="UP000546173">
    <property type="component" value="Unassembled WGS sequence"/>
</dbReference>
<evidence type="ECO:0000313" key="1">
    <source>
        <dbReference type="EMBL" id="MBC2677539.1"/>
    </source>
</evidence>
<name>A0A7X1G468_9PSED</name>
<proteinExistence type="predicted"/>
<organism evidence="1 2">
    <name type="scientific">Pseudomonas baltica</name>
    <dbReference type="NCBI Taxonomy" id="2762576"/>
    <lineage>
        <taxon>Bacteria</taxon>
        <taxon>Pseudomonadati</taxon>
        <taxon>Pseudomonadota</taxon>
        <taxon>Gammaproteobacteria</taxon>
        <taxon>Pseudomonadales</taxon>
        <taxon>Pseudomonadaceae</taxon>
        <taxon>Pseudomonas</taxon>
    </lineage>
</organism>
<evidence type="ECO:0000313" key="2">
    <source>
        <dbReference type="Proteomes" id="UP000546173"/>
    </source>
</evidence>
<protein>
    <submittedName>
        <fullName evidence="1">Uncharacterized protein</fullName>
    </submittedName>
</protein>
<sequence length="137" mass="16157">MKRNTPFPSANHKDHFIYENLPFINPEHGKLHQIEWATVIDTSQIKLNDYNIDEYITPPRYYLQITSNGELRGVSHDYDDHEDYFSVTADESDVVFLKLFADQHPKLAPTLTSLLIYRKERAARFMQEVIDESNRKQ</sequence>
<dbReference type="EMBL" id="JACMYH010000001">
    <property type="protein sequence ID" value="MBC2677539.1"/>
    <property type="molecule type" value="Genomic_DNA"/>
</dbReference>
<keyword evidence="2" id="KW-1185">Reference proteome</keyword>
<comment type="caution">
    <text evidence="1">The sequence shown here is derived from an EMBL/GenBank/DDBJ whole genome shotgun (WGS) entry which is preliminary data.</text>
</comment>
<dbReference type="RefSeq" id="WP_185793516.1">
    <property type="nucleotide sequence ID" value="NZ_JACMYH010000001.1"/>
</dbReference>
<reference evidence="1 2" key="1">
    <citation type="submission" date="2020-08" db="EMBL/GenBank/DDBJ databases">
        <title>Pseudomonas sp. nov.</title>
        <authorList>
            <person name="Gieschler S."/>
            <person name="Fiedler G."/>
            <person name="Brinks E."/>
            <person name="Boehnlein C."/>
            <person name="Franz C.M.A.P."/>
            <person name="Kabisch J."/>
        </authorList>
    </citation>
    <scope>NUCLEOTIDE SEQUENCE [LARGE SCALE GENOMIC DNA]</scope>
    <source>
        <strain evidence="1 2">MBT-2</strain>
    </source>
</reference>
<gene>
    <name evidence="1" type="ORF">H7993_03960</name>
</gene>